<gene>
    <name evidence="1" type="ORF">I6N96_05340</name>
</gene>
<reference evidence="1 2" key="1">
    <citation type="submission" date="2020-12" db="EMBL/GenBank/DDBJ databases">
        <title>Vagococcus allomyrinae sp. nov. and Enterococcus lavae sp. nov., isolated from the larvae of Allomyrina dichotoma.</title>
        <authorList>
            <person name="Lee S.D."/>
        </authorList>
    </citation>
    <scope>NUCLEOTIDE SEQUENCE [LARGE SCALE GENOMIC DNA]</scope>
    <source>
        <strain evidence="1 2">BWM-S5</strain>
    </source>
</reference>
<dbReference type="Gene3D" id="1.20.120.450">
    <property type="entry name" value="dinb family like domain"/>
    <property type="match status" value="1"/>
</dbReference>
<dbReference type="EMBL" id="JAEDXU010000002">
    <property type="protein sequence ID" value="MBP1045694.1"/>
    <property type="molecule type" value="Genomic_DNA"/>
</dbReference>
<protein>
    <submittedName>
        <fullName evidence="1">Phage head-tail adapter protein</fullName>
    </submittedName>
</protein>
<organism evidence="1 2">
    <name type="scientific">Enterococcus larvae</name>
    <dbReference type="NCBI Taxonomy" id="2794352"/>
    <lineage>
        <taxon>Bacteria</taxon>
        <taxon>Bacillati</taxon>
        <taxon>Bacillota</taxon>
        <taxon>Bacilli</taxon>
        <taxon>Lactobacillales</taxon>
        <taxon>Enterococcaceae</taxon>
        <taxon>Enterococcus</taxon>
    </lineage>
</organism>
<dbReference type="InterPro" id="IPR034660">
    <property type="entry name" value="DinB/YfiT-like"/>
</dbReference>
<evidence type="ECO:0000313" key="2">
    <source>
        <dbReference type="Proteomes" id="UP000673375"/>
    </source>
</evidence>
<sequence>MNKEWSELNKSMQNQIKKEETFEQGIETLLLLRKKLMEQISSFKMELDGAAFHAQPFLNAKGYHNKTIAYSIYHIFRIEDIVAQSLIKKQEQLFVKENFQERMGASICTTGNELVKEEIAEFSRQLDLKELYHYILAVDLATTRLLKELSYSDLKIRMTEADKRVLLKTKSVADSEDWLIDYWCGKDISGLLRMPLSRHWIMHVEASLRIQKKIL</sequence>
<comment type="caution">
    <text evidence="1">The sequence shown here is derived from an EMBL/GenBank/DDBJ whole genome shotgun (WGS) entry which is preliminary data.</text>
</comment>
<proteinExistence type="predicted"/>
<dbReference type="Proteomes" id="UP000673375">
    <property type="component" value="Unassembled WGS sequence"/>
</dbReference>
<keyword evidence="2" id="KW-1185">Reference proteome</keyword>
<dbReference type="RefSeq" id="WP_209556481.1">
    <property type="nucleotide sequence ID" value="NZ_JAEDXU010000002.1"/>
</dbReference>
<name>A0ABS4CGZ5_9ENTE</name>
<accession>A0ABS4CGZ5</accession>
<evidence type="ECO:0000313" key="1">
    <source>
        <dbReference type="EMBL" id="MBP1045694.1"/>
    </source>
</evidence>